<evidence type="ECO:0008006" key="6">
    <source>
        <dbReference type="Google" id="ProtNLM"/>
    </source>
</evidence>
<feature type="domain" description="Ribonuclease H1 N-terminal" evidence="3">
    <location>
        <begin position="81"/>
        <end position="110"/>
    </location>
</feature>
<proteinExistence type="predicted"/>
<evidence type="ECO:0000259" key="3">
    <source>
        <dbReference type="Pfam" id="PF01693"/>
    </source>
</evidence>
<dbReference type="InterPro" id="IPR036397">
    <property type="entry name" value="RNaseH_sf"/>
</dbReference>
<evidence type="ECO:0000256" key="1">
    <source>
        <dbReference type="SAM" id="MobiDB-lite"/>
    </source>
</evidence>
<feature type="region of interest" description="Disordered" evidence="1">
    <location>
        <begin position="293"/>
        <end position="317"/>
    </location>
</feature>
<dbReference type="STRING" id="139420.A0A371CK96"/>
<sequence>MRYKQVVVGRQEHTGCQTASRSASYHHLAPSTSAFYSWLSEHCYIACLVAVPQEPCLHVSALLIAVPLSCSRTPPPACFRTTRDECQQQVSGFLCNKHQKFPTLDQARAYLAQQGVSVGESSTTTSYTAPPPPRRSHGSKPYDKPTSTNTTGRQAAWLQVGRAHDRSYPRREPVGRGVLGRRVQGQREGRLGRGNTVWWGANDPRYAIVRELKTTLHMKKPLLIETDSKYSINCLRKWMPKRLRNNFKSSTGEPVTNTPLIRYLCALLDQRAREGQKVHLQYVTGDAASKARTTVRTRARYAGSSPNATATPSLTAS</sequence>
<protein>
    <recommendedName>
        <fullName evidence="6">RNase H type-1 domain-containing protein</fullName>
    </recommendedName>
</protein>
<dbReference type="InterPro" id="IPR011320">
    <property type="entry name" value="RNase_H1_N"/>
</dbReference>
<dbReference type="InterPro" id="IPR002156">
    <property type="entry name" value="RNaseH_domain"/>
</dbReference>
<gene>
    <name evidence="4" type="ORF">OH76DRAFT_310119</name>
</gene>
<dbReference type="AlphaFoldDB" id="A0A371CK96"/>
<dbReference type="GO" id="GO:0004523">
    <property type="term" value="F:RNA-DNA hybrid ribonuclease activity"/>
    <property type="evidence" value="ECO:0007669"/>
    <property type="project" value="InterPro"/>
</dbReference>
<dbReference type="SUPFAM" id="SSF53098">
    <property type="entry name" value="Ribonuclease H-like"/>
    <property type="match status" value="1"/>
</dbReference>
<name>A0A371CK96_9APHY</name>
<dbReference type="Pfam" id="PF01693">
    <property type="entry name" value="Cauli_VI"/>
    <property type="match status" value="1"/>
</dbReference>
<dbReference type="Gene3D" id="3.40.970.10">
    <property type="entry name" value="Ribonuclease H1, N-terminal domain"/>
    <property type="match status" value="1"/>
</dbReference>
<keyword evidence="5" id="KW-1185">Reference proteome</keyword>
<dbReference type="GO" id="GO:0003676">
    <property type="term" value="F:nucleic acid binding"/>
    <property type="evidence" value="ECO:0007669"/>
    <property type="project" value="InterPro"/>
</dbReference>
<dbReference type="Pfam" id="PF00075">
    <property type="entry name" value="RNase_H"/>
    <property type="match status" value="1"/>
</dbReference>
<feature type="compositionally biased region" description="Basic and acidic residues" evidence="1">
    <location>
        <begin position="162"/>
        <end position="174"/>
    </location>
</feature>
<feature type="domain" description="RNase H type-1" evidence="2">
    <location>
        <begin position="207"/>
        <end position="287"/>
    </location>
</feature>
<evidence type="ECO:0000313" key="4">
    <source>
        <dbReference type="EMBL" id="RDX40698.1"/>
    </source>
</evidence>
<feature type="region of interest" description="Disordered" evidence="1">
    <location>
        <begin position="120"/>
        <end position="187"/>
    </location>
</feature>
<organism evidence="4 5">
    <name type="scientific">Lentinus brumalis</name>
    <dbReference type="NCBI Taxonomy" id="2498619"/>
    <lineage>
        <taxon>Eukaryota</taxon>
        <taxon>Fungi</taxon>
        <taxon>Dikarya</taxon>
        <taxon>Basidiomycota</taxon>
        <taxon>Agaricomycotina</taxon>
        <taxon>Agaricomycetes</taxon>
        <taxon>Polyporales</taxon>
        <taxon>Polyporaceae</taxon>
        <taxon>Lentinus</taxon>
    </lineage>
</organism>
<reference evidence="4 5" key="1">
    <citation type="journal article" date="2018" name="Biotechnol. Biofuels">
        <title>Integrative visual omics of the white-rot fungus Polyporus brumalis exposes the biotechnological potential of its oxidative enzymes for delignifying raw plant biomass.</title>
        <authorList>
            <person name="Miyauchi S."/>
            <person name="Rancon A."/>
            <person name="Drula E."/>
            <person name="Hage H."/>
            <person name="Chaduli D."/>
            <person name="Favel A."/>
            <person name="Grisel S."/>
            <person name="Henrissat B."/>
            <person name="Herpoel-Gimbert I."/>
            <person name="Ruiz-Duenas F.J."/>
            <person name="Chevret D."/>
            <person name="Hainaut M."/>
            <person name="Lin J."/>
            <person name="Wang M."/>
            <person name="Pangilinan J."/>
            <person name="Lipzen A."/>
            <person name="Lesage-Meessen L."/>
            <person name="Navarro D."/>
            <person name="Riley R."/>
            <person name="Grigoriev I.V."/>
            <person name="Zhou S."/>
            <person name="Raouche S."/>
            <person name="Rosso M.N."/>
        </authorList>
    </citation>
    <scope>NUCLEOTIDE SEQUENCE [LARGE SCALE GENOMIC DNA]</scope>
    <source>
        <strain evidence="4 5">BRFM 1820</strain>
    </source>
</reference>
<evidence type="ECO:0000313" key="5">
    <source>
        <dbReference type="Proteomes" id="UP000256964"/>
    </source>
</evidence>
<dbReference type="Proteomes" id="UP000256964">
    <property type="component" value="Unassembled WGS sequence"/>
</dbReference>
<dbReference type="InterPro" id="IPR012337">
    <property type="entry name" value="RNaseH-like_sf"/>
</dbReference>
<dbReference type="OrthoDB" id="245563at2759"/>
<evidence type="ECO:0000259" key="2">
    <source>
        <dbReference type="Pfam" id="PF00075"/>
    </source>
</evidence>
<dbReference type="InterPro" id="IPR037056">
    <property type="entry name" value="RNase_H1_N_sf"/>
</dbReference>
<accession>A0A371CK96</accession>
<dbReference type="EMBL" id="KZ857541">
    <property type="protein sequence ID" value="RDX40698.1"/>
    <property type="molecule type" value="Genomic_DNA"/>
</dbReference>
<dbReference type="Gene3D" id="3.30.420.10">
    <property type="entry name" value="Ribonuclease H-like superfamily/Ribonuclease H"/>
    <property type="match status" value="1"/>
</dbReference>
<feature type="compositionally biased region" description="Polar residues" evidence="1">
    <location>
        <begin position="304"/>
        <end position="317"/>
    </location>
</feature>